<proteinExistence type="predicted"/>
<dbReference type="PANTHER" id="PTHR43767:SF1">
    <property type="entry name" value="NONRIBOSOMAL PEPTIDE SYNTHASE PES1 (EUROFUNG)-RELATED"/>
    <property type="match status" value="1"/>
</dbReference>
<feature type="domain" description="AMP-binding enzyme C-terminal" evidence="2">
    <location>
        <begin position="433"/>
        <end position="507"/>
    </location>
</feature>
<feature type="domain" description="AMP-dependent synthetase/ligase" evidence="1">
    <location>
        <begin position="19"/>
        <end position="372"/>
    </location>
</feature>
<sequence>MSDDFDRCMWRLLADNLPERAGKVAAVDRDRAATYAELAAEAGRVADWLTRRGIRPGDRVIVHLRKGIDEVAAMLGAWKMGAVVVNVNIRWTAAQLAYVARDCRARAVILPRNALNGLADEHALPEGTAYLVQGKAEGLVQGADPWAALPADSGSAPDECDPKGLAMIIYTSGSTGAPKGVMLSHRNIRVGAISVAQYLGLEEGDRLLSVLPYSFDAGLNQLTTMLLVGGTVVHQPLTMPAEIIRMARAEAVTGLAGVPPLWNQIVRLLQENPVALPALKRITNTGGKIPPNILQALPQVFSGVDIYLMYGLTEAFRSTYLPPAKFAAKMGSIGRQIPNAQVFAIKHGEGVAGPGEQGELVHAGPLVSMGYWEKPEVTAQKIRPCPELADVLGDQPVVWSGDLVRVDEDGDLWFVSRMDEMIKTLGFRLSPTEVEDAVSQSGLVADVVAWGVEDADLGQAVHVAVTYLPQGTEAALAAHCARAMPHYMRPQRFHPWDGAMPRTASGKLDRPAIISAAKAAAPLQERQKA</sequence>
<dbReference type="InterPro" id="IPR042099">
    <property type="entry name" value="ANL_N_sf"/>
</dbReference>
<evidence type="ECO:0000259" key="1">
    <source>
        <dbReference type="Pfam" id="PF00501"/>
    </source>
</evidence>
<dbReference type="SUPFAM" id="SSF56801">
    <property type="entry name" value="Acetyl-CoA synthetase-like"/>
    <property type="match status" value="1"/>
</dbReference>
<dbReference type="InterPro" id="IPR025110">
    <property type="entry name" value="AMP-bd_C"/>
</dbReference>
<dbReference type="InterPro" id="IPR050237">
    <property type="entry name" value="ATP-dep_AMP-bd_enzyme"/>
</dbReference>
<name>A0ABV7RVS4_9RHOB</name>
<dbReference type="Gene3D" id="3.40.50.12780">
    <property type="entry name" value="N-terminal domain of ligase-like"/>
    <property type="match status" value="1"/>
</dbReference>
<evidence type="ECO:0000313" key="3">
    <source>
        <dbReference type="EMBL" id="MFC3568983.1"/>
    </source>
</evidence>
<accession>A0ABV7RVS4</accession>
<dbReference type="Pfam" id="PF13193">
    <property type="entry name" value="AMP-binding_C"/>
    <property type="match status" value="1"/>
</dbReference>
<dbReference type="InterPro" id="IPR020845">
    <property type="entry name" value="AMP-binding_CS"/>
</dbReference>
<dbReference type="EMBL" id="JBHRXE010000012">
    <property type="protein sequence ID" value="MFC3568983.1"/>
    <property type="molecule type" value="Genomic_DNA"/>
</dbReference>
<dbReference type="InterPro" id="IPR000873">
    <property type="entry name" value="AMP-dep_synth/lig_dom"/>
</dbReference>
<dbReference type="PANTHER" id="PTHR43767">
    <property type="entry name" value="LONG-CHAIN-FATTY-ACID--COA LIGASE"/>
    <property type="match status" value="1"/>
</dbReference>
<organism evidence="3 4">
    <name type="scientific">Paracoccus simplex</name>
    <dbReference type="NCBI Taxonomy" id="2086346"/>
    <lineage>
        <taxon>Bacteria</taxon>
        <taxon>Pseudomonadati</taxon>
        <taxon>Pseudomonadota</taxon>
        <taxon>Alphaproteobacteria</taxon>
        <taxon>Rhodobacterales</taxon>
        <taxon>Paracoccaceae</taxon>
        <taxon>Paracoccus</taxon>
    </lineage>
</organism>
<gene>
    <name evidence="3" type="ORF">ACFOMP_05925</name>
</gene>
<dbReference type="RefSeq" id="WP_379028529.1">
    <property type="nucleotide sequence ID" value="NZ_JBHRXE010000012.1"/>
</dbReference>
<dbReference type="Proteomes" id="UP001595596">
    <property type="component" value="Unassembled WGS sequence"/>
</dbReference>
<protein>
    <submittedName>
        <fullName evidence="3">AMP-binding protein</fullName>
    </submittedName>
</protein>
<dbReference type="Gene3D" id="3.30.300.30">
    <property type="match status" value="1"/>
</dbReference>
<comment type="caution">
    <text evidence="3">The sequence shown here is derived from an EMBL/GenBank/DDBJ whole genome shotgun (WGS) entry which is preliminary data.</text>
</comment>
<dbReference type="InterPro" id="IPR045851">
    <property type="entry name" value="AMP-bd_C_sf"/>
</dbReference>
<reference evidence="4" key="1">
    <citation type="journal article" date="2019" name="Int. J. Syst. Evol. Microbiol.">
        <title>The Global Catalogue of Microorganisms (GCM) 10K type strain sequencing project: providing services to taxonomists for standard genome sequencing and annotation.</title>
        <authorList>
            <consortium name="The Broad Institute Genomics Platform"/>
            <consortium name="The Broad Institute Genome Sequencing Center for Infectious Disease"/>
            <person name="Wu L."/>
            <person name="Ma J."/>
        </authorList>
    </citation>
    <scope>NUCLEOTIDE SEQUENCE [LARGE SCALE GENOMIC DNA]</scope>
    <source>
        <strain evidence="4">VKM B-3226</strain>
    </source>
</reference>
<dbReference type="PROSITE" id="PS00455">
    <property type="entry name" value="AMP_BINDING"/>
    <property type="match status" value="1"/>
</dbReference>
<evidence type="ECO:0000313" key="4">
    <source>
        <dbReference type="Proteomes" id="UP001595596"/>
    </source>
</evidence>
<keyword evidence="4" id="KW-1185">Reference proteome</keyword>
<evidence type="ECO:0000259" key="2">
    <source>
        <dbReference type="Pfam" id="PF13193"/>
    </source>
</evidence>
<dbReference type="Pfam" id="PF00501">
    <property type="entry name" value="AMP-binding"/>
    <property type="match status" value="1"/>
</dbReference>